<dbReference type="EMBL" id="VUJU01001152">
    <property type="protein sequence ID" value="KAF0766609.1"/>
    <property type="molecule type" value="Genomic_DNA"/>
</dbReference>
<sequence>MATKNLQYNLLKLQKWLKLWRIKISENKSTHIAFTLPYKDSIPVISNEIIIPKEDKRLIWATHNIQIKRKSLNLKLPKFKHLTRKQIIRSAMTSGAPLKYQI</sequence>
<organism evidence="1 2">
    <name type="scientific">Aphis craccivora</name>
    <name type="common">Cowpea aphid</name>
    <dbReference type="NCBI Taxonomy" id="307492"/>
    <lineage>
        <taxon>Eukaryota</taxon>
        <taxon>Metazoa</taxon>
        <taxon>Ecdysozoa</taxon>
        <taxon>Arthropoda</taxon>
        <taxon>Hexapoda</taxon>
        <taxon>Insecta</taxon>
        <taxon>Pterygota</taxon>
        <taxon>Neoptera</taxon>
        <taxon>Paraneoptera</taxon>
        <taxon>Hemiptera</taxon>
        <taxon>Sternorrhyncha</taxon>
        <taxon>Aphidomorpha</taxon>
        <taxon>Aphidoidea</taxon>
        <taxon>Aphididae</taxon>
        <taxon>Aphidini</taxon>
        <taxon>Aphis</taxon>
        <taxon>Aphis</taxon>
    </lineage>
</organism>
<reference evidence="1 2" key="1">
    <citation type="submission" date="2019-08" db="EMBL/GenBank/DDBJ databases">
        <title>Whole genome of Aphis craccivora.</title>
        <authorList>
            <person name="Voronova N.V."/>
            <person name="Shulinski R.S."/>
            <person name="Bandarenka Y.V."/>
            <person name="Zhorov D.G."/>
            <person name="Warner D."/>
        </authorList>
    </citation>
    <scope>NUCLEOTIDE SEQUENCE [LARGE SCALE GENOMIC DNA]</scope>
    <source>
        <strain evidence="1">180601</strain>
        <tissue evidence="1">Whole Body</tissue>
    </source>
</reference>
<protein>
    <submittedName>
        <fullName evidence="1">Ribosome biogenesis protein TSR3 isoform X1</fullName>
    </submittedName>
</protein>
<dbReference type="Proteomes" id="UP000478052">
    <property type="component" value="Unassembled WGS sequence"/>
</dbReference>
<gene>
    <name evidence="1" type="ORF">FWK35_00003591</name>
</gene>
<proteinExistence type="predicted"/>
<comment type="caution">
    <text evidence="1">The sequence shown here is derived from an EMBL/GenBank/DDBJ whole genome shotgun (WGS) entry which is preliminary data.</text>
</comment>
<evidence type="ECO:0000313" key="1">
    <source>
        <dbReference type="EMBL" id="KAF0766609.1"/>
    </source>
</evidence>
<evidence type="ECO:0000313" key="2">
    <source>
        <dbReference type="Proteomes" id="UP000478052"/>
    </source>
</evidence>
<accession>A0A6G0Z7M5</accession>
<name>A0A6G0Z7M5_APHCR</name>
<dbReference type="AlphaFoldDB" id="A0A6G0Z7M5"/>
<keyword evidence="2" id="KW-1185">Reference proteome</keyword>